<organism evidence="2 3">
    <name type="scientific">Mycobacterium novum</name>
    <dbReference type="NCBI Taxonomy" id="2492438"/>
    <lineage>
        <taxon>Bacteria</taxon>
        <taxon>Bacillati</taxon>
        <taxon>Actinomycetota</taxon>
        <taxon>Actinomycetes</taxon>
        <taxon>Mycobacteriales</taxon>
        <taxon>Mycobacteriaceae</taxon>
        <taxon>Mycobacterium</taxon>
    </lineage>
</organism>
<protein>
    <submittedName>
        <fullName evidence="2">Uncharacterized protein</fullName>
    </submittedName>
</protein>
<name>A0A7I7JNJ3_9MYCO</name>
<dbReference type="AlphaFoldDB" id="A0A7I7JNJ3"/>
<keyword evidence="3" id="KW-1185">Reference proteome</keyword>
<accession>A0A7I7JNJ3</accession>
<proteinExistence type="predicted"/>
<evidence type="ECO:0000313" key="3">
    <source>
        <dbReference type="Proteomes" id="UP000466997"/>
    </source>
</evidence>
<dbReference type="EMBL" id="AP022562">
    <property type="protein sequence ID" value="BBX12929.1"/>
    <property type="molecule type" value="Genomic_DNA"/>
</dbReference>
<dbReference type="Proteomes" id="UP000466997">
    <property type="component" value="Chromosome"/>
</dbReference>
<feature type="region of interest" description="Disordered" evidence="1">
    <location>
        <begin position="1"/>
        <end position="58"/>
    </location>
</feature>
<sequence>MVLRGDDLLVLPDPQQQRQQEDQAGRQQGHLGVDPQRDAHTGEPIGHRVSSADQTRKLPSRAVGGRFRVWSSVYLPVPYDPAVLAPLAEAVRDSGLWGPITSG</sequence>
<evidence type="ECO:0000313" key="2">
    <source>
        <dbReference type="EMBL" id="BBX12929.1"/>
    </source>
</evidence>
<gene>
    <name evidence="2" type="ORF">MNVM_20100</name>
</gene>
<reference evidence="2 3" key="1">
    <citation type="journal article" date="2019" name="Emerg. Microbes Infect.">
        <title>Comprehensive subspecies identification of 175 nontuberculous mycobacteria species based on 7547 genomic profiles.</title>
        <authorList>
            <person name="Matsumoto Y."/>
            <person name="Kinjo T."/>
            <person name="Motooka D."/>
            <person name="Nabeya D."/>
            <person name="Jung N."/>
            <person name="Uechi K."/>
            <person name="Horii T."/>
            <person name="Iida T."/>
            <person name="Fujita J."/>
            <person name="Nakamura S."/>
        </authorList>
    </citation>
    <scope>NUCLEOTIDE SEQUENCE [LARGE SCALE GENOMIC DNA]</scope>
    <source>
        <strain evidence="2 3">JCM 6391</strain>
    </source>
</reference>
<dbReference type="KEGG" id="mnm:MNVM_20100"/>
<evidence type="ECO:0000256" key="1">
    <source>
        <dbReference type="SAM" id="MobiDB-lite"/>
    </source>
</evidence>